<protein>
    <recommendedName>
        <fullName evidence="6">HTH tetR-type domain-containing protein</fullName>
    </recommendedName>
</protein>
<name>A0A918UMY4_9ACTN</name>
<dbReference type="PANTHER" id="PTHR30055:SF234">
    <property type="entry name" value="HTH-TYPE TRANSCRIPTIONAL REGULATOR BETI"/>
    <property type="match status" value="1"/>
</dbReference>
<dbReference type="AlphaFoldDB" id="A0A918UMY4"/>
<feature type="domain" description="HTH tetR-type" evidence="6">
    <location>
        <begin position="7"/>
        <end position="67"/>
    </location>
</feature>
<evidence type="ECO:0000256" key="2">
    <source>
        <dbReference type="ARBA" id="ARBA00023015"/>
    </source>
</evidence>
<dbReference type="InterPro" id="IPR050109">
    <property type="entry name" value="HTH-type_TetR-like_transc_reg"/>
</dbReference>
<comment type="caution">
    <text evidence="7">The sequence shown here is derived from an EMBL/GenBank/DDBJ whole genome shotgun (WGS) entry which is preliminary data.</text>
</comment>
<reference evidence="7" key="2">
    <citation type="submission" date="2020-09" db="EMBL/GenBank/DDBJ databases">
        <authorList>
            <person name="Sun Q."/>
            <person name="Ohkuma M."/>
        </authorList>
    </citation>
    <scope>NUCLEOTIDE SEQUENCE</scope>
    <source>
        <strain evidence="7">JCM 4988</strain>
    </source>
</reference>
<keyword evidence="1" id="KW-0678">Repressor</keyword>
<dbReference type="GO" id="GO:0000976">
    <property type="term" value="F:transcription cis-regulatory region binding"/>
    <property type="evidence" value="ECO:0007669"/>
    <property type="project" value="TreeGrafter"/>
</dbReference>
<keyword evidence="8" id="KW-1185">Reference proteome</keyword>
<reference evidence="7" key="1">
    <citation type="journal article" date="2014" name="Int. J. Syst. Evol. Microbiol.">
        <title>Complete genome sequence of Corynebacterium casei LMG S-19264T (=DSM 44701T), isolated from a smear-ripened cheese.</title>
        <authorList>
            <consortium name="US DOE Joint Genome Institute (JGI-PGF)"/>
            <person name="Walter F."/>
            <person name="Albersmeier A."/>
            <person name="Kalinowski J."/>
            <person name="Ruckert C."/>
        </authorList>
    </citation>
    <scope>NUCLEOTIDE SEQUENCE</scope>
    <source>
        <strain evidence="7">JCM 4988</strain>
    </source>
</reference>
<evidence type="ECO:0000256" key="3">
    <source>
        <dbReference type="ARBA" id="ARBA00023125"/>
    </source>
</evidence>
<dbReference type="InterPro" id="IPR036271">
    <property type="entry name" value="Tet_transcr_reg_TetR-rel_C_sf"/>
</dbReference>
<dbReference type="Pfam" id="PF13977">
    <property type="entry name" value="TetR_C_6"/>
    <property type="match status" value="1"/>
</dbReference>
<gene>
    <name evidence="7" type="ORF">GCM10010387_13360</name>
</gene>
<accession>A0A918UMY4</accession>
<evidence type="ECO:0000256" key="5">
    <source>
        <dbReference type="PROSITE-ProRule" id="PRU00335"/>
    </source>
</evidence>
<dbReference type="Gene3D" id="1.10.357.10">
    <property type="entry name" value="Tetracycline Repressor, domain 2"/>
    <property type="match status" value="1"/>
</dbReference>
<evidence type="ECO:0000256" key="4">
    <source>
        <dbReference type="ARBA" id="ARBA00023163"/>
    </source>
</evidence>
<dbReference type="Proteomes" id="UP000630936">
    <property type="component" value="Unassembled WGS sequence"/>
</dbReference>
<keyword evidence="2" id="KW-0805">Transcription regulation</keyword>
<dbReference type="RefSeq" id="WP_190121911.1">
    <property type="nucleotide sequence ID" value="NZ_BMWG01000002.1"/>
</dbReference>
<evidence type="ECO:0000313" key="8">
    <source>
        <dbReference type="Proteomes" id="UP000630936"/>
    </source>
</evidence>
<dbReference type="GO" id="GO:0003700">
    <property type="term" value="F:DNA-binding transcription factor activity"/>
    <property type="evidence" value="ECO:0007669"/>
    <property type="project" value="TreeGrafter"/>
</dbReference>
<evidence type="ECO:0000313" key="7">
    <source>
        <dbReference type="EMBL" id="GGZ21594.1"/>
    </source>
</evidence>
<dbReference type="SUPFAM" id="SSF46689">
    <property type="entry name" value="Homeodomain-like"/>
    <property type="match status" value="1"/>
</dbReference>
<evidence type="ECO:0000256" key="1">
    <source>
        <dbReference type="ARBA" id="ARBA00022491"/>
    </source>
</evidence>
<keyword evidence="4" id="KW-0804">Transcription</keyword>
<dbReference type="Pfam" id="PF00440">
    <property type="entry name" value="TetR_N"/>
    <property type="match status" value="1"/>
</dbReference>
<dbReference type="PROSITE" id="PS50977">
    <property type="entry name" value="HTH_TETR_2"/>
    <property type="match status" value="1"/>
</dbReference>
<dbReference type="SUPFAM" id="SSF48498">
    <property type="entry name" value="Tetracyclin repressor-like, C-terminal domain"/>
    <property type="match status" value="1"/>
</dbReference>
<keyword evidence="3 5" id="KW-0238">DNA-binding</keyword>
<dbReference type="EMBL" id="BMWG01000002">
    <property type="protein sequence ID" value="GGZ21594.1"/>
    <property type="molecule type" value="Genomic_DNA"/>
</dbReference>
<dbReference type="InterPro" id="IPR001647">
    <property type="entry name" value="HTH_TetR"/>
</dbReference>
<feature type="DNA-binding region" description="H-T-H motif" evidence="5">
    <location>
        <begin position="30"/>
        <end position="49"/>
    </location>
</feature>
<organism evidence="7 8">
    <name type="scientific">Streptomyces inusitatus</name>
    <dbReference type="NCBI Taxonomy" id="68221"/>
    <lineage>
        <taxon>Bacteria</taxon>
        <taxon>Bacillati</taxon>
        <taxon>Actinomycetota</taxon>
        <taxon>Actinomycetes</taxon>
        <taxon>Kitasatosporales</taxon>
        <taxon>Streptomycetaceae</taxon>
        <taxon>Streptomyces</taxon>
    </lineage>
</organism>
<sequence>MTTAKGTARRAALLDAAEATLIAGGHSALSLRAVADTAGVRLGHLQYYFPTRDALVSELLARILQRSLDEVAAAVPSSPDAPLGDLVAVLLAQQTDAELVRVFVELWALAARDESVATAVRAFYVQYADLVAARIGAHAPDVPAEEVRARAETFIALIEGSSLMRSGVGGSPSGATDGVILRTALGILTGR</sequence>
<proteinExistence type="predicted"/>
<evidence type="ECO:0000259" key="6">
    <source>
        <dbReference type="PROSITE" id="PS50977"/>
    </source>
</evidence>
<dbReference type="PANTHER" id="PTHR30055">
    <property type="entry name" value="HTH-TYPE TRANSCRIPTIONAL REGULATOR RUTR"/>
    <property type="match status" value="1"/>
</dbReference>
<dbReference type="InterPro" id="IPR009057">
    <property type="entry name" value="Homeodomain-like_sf"/>
</dbReference>
<dbReference type="InterPro" id="IPR039538">
    <property type="entry name" value="BetI_C"/>
</dbReference>